<dbReference type="AlphaFoldDB" id="B8LRE0"/>
<sequence>MTPLFCILSIVNPRHALLPYSRLSLCFVSTRFTVHPVTFQDLQTVPLCMVDSSSHCSTESSHCIFQILDAPAMD</sequence>
<protein>
    <submittedName>
        <fullName evidence="1">Uncharacterized protein</fullName>
    </submittedName>
</protein>
<dbReference type="EMBL" id="EF678465">
    <property type="protein sequence ID" value="ABR18220.1"/>
    <property type="molecule type" value="mRNA"/>
</dbReference>
<organism evidence="1">
    <name type="scientific">Picea sitchensis</name>
    <name type="common">Sitka spruce</name>
    <name type="synonym">Pinus sitchensis</name>
    <dbReference type="NCBI Taxonomy" id="3332"/>
    <lineage>
        <taxon>Eukaryota</taxon>
        <taxon>Viridiplantae</taxon>
        <taxon>Streptophyta</taxon>
        <taxon>Embryophyta</taxon>
        <taxon>Tracheophyta</taxon>
        <taxon>Spermatophyta</taxon>
        <taxon>Pinopsida</taxon>
        <taxon>Pinidae</taxon>
        <taxon>Conifers I</taxon>
        <taxon>Pinales</taxon>
        <taxon>Pinaceae</taxon>
        <taxon>Picea</taxon>
    </lineage>
</organism>
<reference evidence="1" key="1">
    <citation type="submission" date="2007-06" db="EMBL/GenBank/DDBJ databases">
        <title>Full length cDNA sequences from Sitka Spruce (Picea sitchensis).</title>
        <authorList>
            <person name="Ralph S.G."/>
            <person name="Chun H.E."/>
            <person name="Liao N."/>
            <person name="Ali J."/>
            <person name="Reid K."/>
            <person name="Kolosova N."/>
            <person name="Cooper N."/>
            <person name="Cullis C."/>
            <person name="Jancsik S."/>
            <person name="Moore R."/>
            <person name="Mayo M."/>
            <person name="Wagner S."/>
            <person name="Holt R.A."/>
            <person name="Jones S.J.M."/>
            <person name="Marra M.A."/>
            <person name="Ritland C.E."/>
            <person name="Ritland K."/>
            <person name="Bohlmann J."/>
        </authorList>
    </citation>
    <scope>NUCLEOTIDE SEQUENCE</scope>
    <source>
        <tissue evidence="1">Bark</tissue>
    </source>
</reference>
<name>B8LRE0_PICSI</name>
<evidence type="ECO:0000313" key="1">
    <source>
        <dbReference type="EMBL" id="ABR18220.1"/>
    </source>
</evidence>
<proteinExistence type="evidence at transcript level"/>
<accession>B8LRE0</accession>